<dbReference type="Proteomes" id="UP001456524">
    <property type="component" value="Unassembled WGS sequence"/>
</dbReference>
<name>A0ABR1Y7G3_9PEZI</name>
<feature type="compositionally biased region" description="Basic and acidic residues" evidence="1">
    <location>
        <begin position="45"/>
        <end position="75"/>
    </location>
</feature>
<feature type="compositionally biased region" description="Basic and acidic residues" evidence="1">
    <location>
        <begin position="82"/>
        <end position="116"/>
    </location>
</feature>
<evidence type="ECO:0000256" key="1">
    <source>
        <dbReference type="SAM" id="MobiDB-lite"/>
    </source>
</evidence>
<organism evidence="2 3">
    <name type="scientific">Phyllosticta citrichinensis</name>
    <dbReference type="NCBI Taxonomy" id="1130410"/>
    <lineage>
        <taxon>Eukaryota</taxon>
        <taxon>Fungi</taxon>
        <taxon>Dikarya</taxon>
        <taxon>Ascomycota</taxon>
        <taxon>Pezizomycotina</taxon>
        <taxon>Dothideomycetes</taxon>
        <taxon>Dothideomycetes incertae sedis</taxon>
        <taxon>Botryosphaeriales</taxon>
        <taxon>Phyllostictaceae</taxon>
        <taxon>Phyllosticta</taxon>
    </lineage>
</organism>
<comment type="caution">
    <text evidence="2">The sequence shown here is derived from an EMBL/GenBank/DDBJ whole genome shotgun (WGS) entry which is preliminary data.</text>
</comment>
<feature type="region of interest" description="Disordered" evidence="1">
    <location>
        <begin position="1"/>
        <end position="127"/>
    </location>
</feature>
<reference evidence="2 3" key="1">
    <citation type="journal article" date="2022" name="G3 (Bethesda)">
        <title>Enemy or ally: a genomic approach to elucidate the lifestyle of Phyllosticta citrichinaensis.</title>
        <authorList>
            <person name="Buijs V.A."/>
            <person name="Groenewald J.Z."/>
            <person name="Haridas S."/>
            <person name="LaButti K.M."/>
            <person name="Lipzen A."/>
            <person name="Martin F.M."/>
            <person name="Barry K."/>
            <person name="Grigoriev I.V."/>
            <person name="Crous P.W."/>
            <person name="Seidl M.F."/>
        </authorList>
    </citation>
    <scope>NUCLEOTIDE SEQUENCE [LARGE SCALE GENOMIC DNA]</scope>
    <source>
        <strain evidence="2 3">CBS 129764</strain>
    </source>
</reference>
<evidence type="ECO:0000313" key="2">
    <source>
        <dbReference type="EMBL" id="KAK8177848.1"/>
    </source>
</evidence>
<gene>
    <name evidence="2" type="ORF">IWX90DRAFT_422109</name>
</gene>
<protein>
    <submittedName>
        <fullName evidence="2">Uncharacterized protein</fullName>
    </submittedName>
</protein>
<sequence>MRLQEEKRIRKEEKNAKRKEEKEDNKPFIGPLNKESREEEPDEEEKMRLQEQKRIRKEEKKAKRNEEKENKEMERRRKQGERKRERDGAKRQKNENRESKEQEAEKRGFAARRQEEGMQAGYHPLQKISLIETDSIDEAKAKELGVSVEKLKETEKALGLEGVKWFQPKKKKNLGGKH</sequence>
<feature type="compositionally biased region" description="Basic and acidic residues" evidence="1">
    <location>
        <begin position="1"/>
        <end position="26"/>
    </location>
</feature>
<evidence type="ECO:0000313" key="3">
    <source>
        <dbReference type="Proteomes" id="UP001456524"/>
    </source>
</evidence>
<dbReference type="EMBL" id="JBBWUH010000001">
    <property type="protein sequence ID" value="KAK8177848.1"/>
    <property type="molecule type" value="Genomic_DNA"/>
</dbReference>
<accession>A0ABR1Y7G3</accession>
<keyword evidence="3" id="KW-1185">Reference proteome</keyword>
<proteinExistence type="predicted"/>